<dbReference type="InterPro" id="IPR011006">
    <property type="entry name" value="CheY-like_superfamily"/>
</dbReference>
<dbReference type="PROSITE" id="PS01124">
    <property type="entry name" value="HTH_ARAC_FAMILY_2"/>
    <property type="match status" value="1"/>
</dbReference>
<dbReference type="Pfam" id="PF12833">
    <property type="entry name" value="HTH_18"/>
    <property type="match status" value="1"/>
</dbReference>
<dbReference type="Proteomes" id="UP000198510">
    <property type="component" value="Unassembled WGS sequence"/>
</dbReference>
<dbReference type="PANTHER" id="PTHR43547:SF2">
    <property type="entry name" value="HYBRID SIGNAL TRANSDUCTION HISTIDINE KINASE C"/>
    <property type="match status" value="1"/>
</dbReference>
<dbReference type="Pfam" id="PF00512">
    <property type="entry name" value="HisKA"/>
    <property type="match status" value="1"/>
</dbReference>
<sequence length="1360" mass="151459">MVRIILGVVLWAGLGIGGGQLGAQTLYFSTLSVRDGLPAPQTTAIVQDAYGFLWLGTSQGLARYDGYRFQAFPRGDSMSFPASLGINALVAAGDTLWIGTWKGLYKMSVVTFQTTRVDVGAENTIRCLYQDRQGDVWVGSSGGLWHFPRHGGAGQHFTQHNSRLSHNTVRALYQDRTGTLWVGTYDGLNQLAPGASHFRNYDLKGNYAPAPDNNLIGAIQPVSATADSLLWVGTETGLCLFDPTAGTYQHFNRHNAGFSNDVVKSILVAADQRLWLGTDFGLNLFDPRTRTTTTYFHQPQVPHSLPSNVVWQFFEDRGGVRWLATSNGVSRLKPARIAYTFHEVTAEQDGQTIGNQVRDVLVARDGAKWLATLHGVIRIDPTTGARRWFRSTDPGPTRLLLDNAFTLAEDDRGRIWIGTAGGINLWNEATQRMETLTACMQNGLNSNYIGKILRSPEGSFWVVAWDGGLFRVSGTEGAAADMRFRQVDEVAAERSVAGDDALWSIQYNQLFRIDWTTGQKQRIETFAGHARGQEIQSLCRSRTGVLWATTQRGLLEYRPTSDQAVFHPLVMGNAGTLANLLEDDEGNLWGTTPQYLLKYQVTTGALRTFPLEKELPLTSFYNGCATRSATGEFLLGGDNGYLSFFPEALAPDPYRPPVHLTSLQINNQAVATGEKVDGKALLHHDISFTDALHLDYGQRSLAFEFAALDYWQPALNTYAYRLEGFDDDWHYTTGAKNFAVYANLTPGTYTLAVKGTNNFGLWSDQVATLRIHIRPPLLLSPGFLVGYVVLILGAAFAGLRLYTARMKLKNELHIARLERQHAEELVETKQRFFTNLSHELRTPISLILPPIRQVLKQGKLDEASSGLMALAEKNAQRLLRVVNQILDVRKLENDVLPLRVTPFDLVEFCRELTTLFADRAARKQIRFAFRTDLDTCEVWADTEKVETVIYNLLSNAFKFTPDGGSVTLALQRLHDDAYPHDAVSLVVQDTGMGISADEQRRIFERFYQTPAAKAKEPGSGIGLTLVAEYIRLHHGRISVESALQQGSRFTVVLPLGNAHFPVDLWQEEPALELWATKTPLPVPYRYELASDKPLVLIVEDNPQMVDFIRLSLRHKYHFLVAENGEEGLAKATQFSPDVIVSDSMMPVMDGLLFCRKLKESPQMRHIPFLFLTAKSLPTHVLEGIQTGADLYLTKPVDMDLLEAHLDQMIARQQEMLHYFKNEVLLQPAAPSATETVDEKFIKKIMQALEAHLDDPAFSVEVLASEVGLSTTHLYRKLKSLTDLSGNQLIRKYRLRKASLLLSGQAGNVSEAMYATGFTSLSYFSKCFKAEFGLTPKEFQQQAAAPEATEIDAALFSKVRL</sequence>
<dbReference type="SUPFAM" id="SSF52172">
    <property type="entry name" value="CheY-like"/>
    <property type="match status" value="1"/>
</dbReference>
<gene>
    <name evidence="16" type="ORF">SAMN05421823_104271</name>
</gene>
<dbReference type="InterPro" id="IPR013783">
    <property type="entry name" value="Ig-like_fold"/>
</dbReference>
<keyword evidence="7" id="KW-0067">ATP-binding</keyword>
<dbReference type="SMART" id="SM00388">
    <property type="entry name" value="HisKA"/>
    <property type="match status" value="1"/>
</dbReference>
<feature type="modified residue" description="4-aspartylphosphate" evidence="11">
    <location>
        <position position="1142"/>
    </location>
</feature>
<dbReference type="InterPro" id="IPR004358">
    <property type="entry name" value="Sig_transdc_His_kin-like_C"/>
</dbReference>
<keyword evidence="3 11" id="KW-0597">Phosphoprotein</keyword>
<dbReference type="PANTHER" id="PTHR43547">
    <property type="entry name" value="TWO-COMPONENT HISTIDINE KINASE"/>
    <property type="match status" value="1"/>
</dbReference>
<dbReference type="Pfam" id="PF00072">
    <property type="entry name" value="Response_reg"/>
    <property type="match status" value="1"/>
</dbReference>
<keyword evidence="9" id="KW-0805">Transcription regulation</keyword>
<dbReference type="InterPro" id="IPR036890">
    <property type="entry name" value="HATPase_C_sf"/>
</dbReference>
<dbReference type="InterPro" id="IPR005467">
    <property type="entry name" value="His_kinase_dom"/>
</dbReference>
<evidence type="ECO:0000256" key="1">
    <source>
        <dbReference type="ARBA" id="ARBA00000085"/>
    </source>
</evidence>
<feature type="domain" description="HTH araC/xylS-type" evidence="13">
    <location>
        <begin position="1242"/>
        <end position="1341"/>
    </location>
</feature>
<dbReference type="RefSeq" id="WP_143017253.1">
    <property type="nucleotide sequence ID" value="NZ_FNFO01000004.1"/>
</dbReference>
<evidence type="ECO:0000256" key="8">
    <source>
        <dbReference type="ARBA" id="ARBA00023012"/>
    </source>
</evidence>
<accession>A0A1G9GZS1</accession>
<proteinExistence type="predicted"/>
<evidence type="ECO:0000256" key="10">
    <source>
        <dbReference type="ARBA" id="ARBA00023163"/>
    </source>
</evidence>
<dbReference type="EC" id="2.7.13.3" evidence="2"/>
<dbReference type="GO" id="GO:0043565">
    <property type="term" value="F:sequence-specific DNA binding"/>
    <property type="evidence" value="ECO:0007669"/>
    <property type="project" value="InterPro"/>
</dbReference>
<dbReference type="FunFam" id="2.60.40.10:FF:000791">
    <property type="entry name" value="Two-component system sensor histidine kinase/response regulator"/>
    <property type="match status" value="1"/>
</dbReference>
<reference evidence="16 17" key="1">
    <citation type="submission" date="2016-10" db="EMBL/GenBank/DDBJ databases">
        <authorList>
            <person name="de Groot N.N."/>
        </authorList>
    </citation>
    <scope>NUCLEOTIDE SEQUENCE [LARGE SCALE GENOMIC DNA]</scope>
    <source>
        <strain evidence="16 17">DSM 25186</strain>
    </source>
</reference>
<evidence type="ECO:0000256" key="9">
    <source>
        <dbReference type="ARBA" id="ARBA00023015"/>
    </source>
</evidence>
<keyword evidence="10" id="KW-0804">Transcription</keyword>
<dbReference type="STRING" id="1075417.SAMN05421823_104271"/>
<dbReference type="InterPro" id="IPR018060">
    <property type="entry name" value="HTH_AraC"/>
</dbReference>
<dbReference type="SUPFAM" id="SSF46689">
    <property type="entry name" value="Homeodomain-like"/>
    <property type="match status" value="1"/>
</dbReference>
<evidence type="ECO:0000313" key="17">
    <source>
        <dbReference type="Proteomes" id="UP000198510"/>
    </source>
</evidence>
<evidence type="ECO:0000256" key="5">
    <source>
        <dbReference type="ARBA" id="ARBA00022741"/>
    </source>
</evidence>
<dbReference type="InterPro" id="IPR011123">
    <property type="entry name" value="Y_Y_Y"/>
</dbReference>
<evidence type="ECO:0000256" key="3">
    <source>
        <dbReference type="ARBA" id="ARBA00022553"/>
    </source>
</evidence>
<keyword evidence="17" id="KW-1185">Reference proteome</keyword>
<dbReference type="OrthoDB" id="9806995at2"/>
<dbReference type="Gene3D" id="1.10.10.60">
    <property type="entry name" value="Homeodomain-like"/>
    <property type="match status" value="1"/>
</dbReference>
<organism evidence="16 17">
    <name type="scientific">Catalinimonas alkaloidigena</name>
    <dbReference type="NCBI Taxonomy" id="1075417"/>
    <lineage>
        <taxon>Bacteria</taxon>
        <taxon>Pseudomonadati</taxon>
        <taxon>Bacteroidota</taxon>
        <taxon>Cytophagia</taxon>
        <taxon>Cytophagales</taxon>
        <taxon>Catalimonadaceae</taxon>
        <taxon>Catalinimonas</taxon>
    </lineage>
</organism>
<dbReference type="EMBL" id="FNFO01000004">
    <property type="protein sequence ID" value="SDL06151.1"/>
    <property type="molecule type" value="Genomic_DNA"/>
</dbReference>
<dbReference type="InterPro" id="IPR003661">
    <property type="entry name" value="HisK_dim/P_dom"/>
</dbReference>
<keyword evidence="5" id="KW-0547">Nucleotide-binding</keyword>
<dbReference type="InterPro" id="IPR009057">
    <property type="entry name" value="Homeodomain-like_sf"/>
</dbReference>
<keyword evidence="12" id="KW-0472">Membrane</keyword>
<dbReference type="Gene3D" id="3.40.50.2300">
    <property type="match status" value="1"/>
</dbReference>
<dbReference type="SUPFAM" id="SSF63829">
    <property type="entry name" value="Calcium-dependent phosphotriesterase"/>
    <property type="match status" value="3"/>
</dbReference>
<keyword evidence="8" id="KW-0902">Two-component regulatory system</keyword>
<evidence type="ECO:0000259" key="14">
    <source>
        <dbReference type="PROSITE" id="PS50109"/>
    </source>
</evidence>
<dbReference type="GO" id="GO:0003700">
    <property type="term" value="F:DNA-binding transcription factor activity"/>
    <property type="evidence" value="ECO:0007669"/>
    <property type="project" value="InterPro"/>
</dbReference>
<dbReference type="SMART" id="SM00342">
    <property type="entry name" value="HTH_ARAC"/>
    <property type="match status" value="1"/>
</dbReference>
<dbReference type="Pfam" id="PF02518">
    <property type="entry name" value="HATPase_c"/>
    <property type="match status" value="1"/>
</dbReference>
<name>A0A1G9GZS1_9BACT</name>
<dbReference type="InterPro" id="IPR036097">
    <property type="entry name" value="HisK_dim/P_sf"/>
</dbReference>
<dbReference type="Gene3D" id="3.30.565.10">
    <property type="entry name" value="Histidine kinase-like ATPase, C-terminal domain"/>
    <property type="match status" value="1"/>
</dbReference>
<evidence type="ECO:0000256" key="2">
    <source>
        <dbReference type="ARBA" id="ARBA00012438"/>
    </source>
</evidence>
<dbReference type="InterPro" id="IPR001789">
    <property type="entry name" value="Sig_transdc_resp-reg_receiver"/>
</dbReference>
<dbReference type="FunFam" id="3.30.565.10:FF:000037">
    <property type="entry name" value="Hybrid sensor histidine kinase/response regulator"/>
    <property type="match status" value="1"/>
</dbReference>
<dbReference type="Pfam" id="PF07494">
    <property type="entry name" value="Reg_prop"/>
    <property type="match status" value="3"/>
</dbReference>
<dbReference type="InterPro" id="IPR011110">
    <property type="entry name" value="Reg_prop"/>
</dbReference>
<keyword evidence="4" id="KW-0808">Transferase</keyword>
<dbReference type="PRINTS" id="PR00344">
    <property type="entry name" value="BCTRLSENSOR"/>
</dbReference>
<keyword evidence="12" id="KW-1133">Transmembrane helix</keyword>
<dbReference type="Gene3D" id="1.10.287.130">
    <property type="match status" value="1"/>
</dbReference>
<protein>
    <recommendedName>
        <fullName evidence="2">histidine kinase</fullName>
        <ecNumber evidence="2">2.7.13.3</ecNumber>
    </recommendedName>
</protein>
<evidence type="ECO:0000256" key="4">
    <source>
        <dbReference type="ARBA" id="ARBA00022679"/>
    </source>
</evidence>
<dbReference type="InterPro" id="IPR015943">
    <property type="entry name" value="WD40/YVTN_repeat-like_dom_sf"/>
</dbReference>
<dbReference type="SUPFAM" id="SSF47384">
    <property type="entry name" value="Homodimeric domain of signal transducing histidine kinase"/>
    <property type="match status" value="1"/>
</dbReference>
<evidence type="ECO:0000256" key="7">
    <source>
        <dbReference type="ARBA" id="ARBA00022840"/>
    </source>
</evidence>
<dbReference type="SUPFAM" id="SSF55874">
    <property type="entry name" value="ATPase domain of HSP90 chaperone/DNA topoisomerase II/histidine kinase"/>
    <property type="match status" value="1"/>
</dbReference>
<feature type="domain" description="Response regulatory" evidence="15">
    <location>
        <begin position="1094"/>
        <end position="1209"/>
    </location>
</feature>
<evidence type="ECO:0000256" key="6">
    <source>
        <dbReference type="ARBA" id="ARBA00022777"/>
    </source>
</evidence>
<evidence type="ECO:0000313" key="16">
    <source>
        <dbReference type="EMBL" id="SDL06151.1"/>
    </source>
</evidence>
<evidence type="ECO:0000256" key="11">
    <source>
        <dbReference type="PROSITE-ProRule" id="PRU00169"/>
    </source>
</evidence>
<evidence type="ECO:0000259" key="15">
    <source>
        <dbReference type="PROSITE" id="PS50110"/>
    </source>
</evidence>
<dbReference type="PROSITE" id="PS50110">
    <property type="entry name" value="RESPONSE_REGULATORY"/>
    <property type="match status" value="1"/>
</dbReference>
<dbReference type="InterPro" id="IPR003594">
    <property type="entry name" value="HATPase_dom"/>
</dbReference>
<comment type="catalytic activity">
    <reaction evidence="1">
        <text>ATP + protein L-histidine = ADP + protein N-phospho-L-histidine.</text>
        <dbReference type="EC" id="2.7.13.3"/>
    </reaction>
</comment>
<dbReference type="CDD" id="cd00082">
    <property type="entry name" value="HisKA"/>
    <property type="match status" value="1"/>
</dbReference>
<keyword evidence="12" id="KW-0812">Transmembrane</keyword>
<dbReference type="GO" id="GO:0000155">
    <property type="term" value="F:phosphorelay sensor kinase activity"/>
    <property type="evidence" value="ECO:0007669"/>
    <property type="project" value="InterPro"/>
</dbReference>
<dbReference type="Gene3D" id="2.130.10.10">
    <property type="entry name" value="YVTN repeat-like/Quinoprotein amine dehydrogenase"/>
    <property type="match status" value="3"/>
</dbReference>
<feature type="transmembrane region" description="Helical" evidence="12">
    <location>
        <begin position="778"/>
        <end position="799"/>
    </location>
</feature>
<dbReference type="PROSITE" id="PS50109">
    <property type="entry name" value="HIS_KIN"/>
    <property type="match status" value="1"/>
</dbReference>
<evidence type="ECO:0000259" key="13">
    <source>
        <dbReference type="PROSITE" id="PS01124"/>
    </source>
</evidence>
<feature type="domain" description="Histidine kinase" evidence="14">
    <location>
        <begin position="835"/>
        <end position="1057"/>
    </location>
</feature>
<dbReference type="Gene3D" id="2.60.40.10">
    <property type="entry name" value="Immunoglobulins"/>
    <property type="match status" value="1"/>
</dbReference>
<dbReference type="Pfam" id="PF07495">
    <property type="entry name" value="Y_Y_Y"/>
    <property type="match status" value="1"/>
</dbReference>
<dbReference type="SMART" id="SM00387">
    <property type="entry name" value="HATPase_c"/>
    <property type="match status" value="1"/>
</dbReference>
<dbReference type="SMART" id="SM00448">
    <property type="entry name" value="REC"/>
    <property type="match status" value="1"/>
</dbReference>
<dbReference type="GO" id="GO:0005524">
    <property type="term" value="F:ATP binding"/>
    <property type="evidence" value="ECO:0007669"/>
    <property type="project" value="UniProtKB-KW"/>
</dbReference>
<evidence type="ECO:0000256" key="12">
    <source>
        <dbReference type="SAM" id="Phobius"/>
    </source>
</evidence>
<keyword evidence="6 16" id="KW-0418">Kinase</keyword>